<keyword evidence="3" id="KW-1185">Reference proteome</keyword>
<protein>
    <submittedName>
        <fullName evidence="2">GNAT family N-acetyltransferase</fullName>
    </submittedName>
</protein>
<dbReference type="InterPro" id="IPR016181">
    <property type="entry name" value="Acyl_CoA_acyltransferase"/>
</dbReference>
<feature type="domain" description="N-acetyltransferase" evidence="1">
    <location>
        <begin position="3"/>
        <end position="161"/>
    </location>
</feature>
<dbReference type="InterPro" id="IPR000182">
    <property type="entry name" value="GNAT_dom"/>
</dbReference>
<reference evidence="2 3" key="1">
    <citation type="submission" date="2017-01" db="EMBL/GenBank/DDBJ databases">
        <title>Bacillus phylogenomics.</title>
        <authorList>
            <person name="Dunlap C."/>
        </authorList>
    </citation>
    <scope>NUCLEOTIDE SEQUENCE [LARGE SCALE GENOMIC DNA]</scope>
    <source>
        <strain evidence="2 3">NRRL B-41282</strain>
    </source>
</reference>
<evidence type="ECO:0000313" key="3">
    <source>
        <dbReference type="Proteomes" id="UP000187367"/>
    </source>
</evidence>
<gene>
    <name evidence="2" type="ORF">BW143_14205</name>
</gene>
<accession>A0A1R1QIG5</accession>
<dbReference type="Pfam" id="PF00583">
    <property type="entry name" value="Acetyltransf_1"/>
    <property type="match status" value="1"/>
</dbReference>
<evidence type="ECO:0000259" key="1">
    <source>
        <dbReference type="PROSITE" id="PS51186"/>
    </source>
</evidence>
<dbReference type="InterPro" id="IPR050276">
    <property type="entry name" value="MshD_Acetyltransferase"/>
</dbReference>
<dbReference type="AlphaFoldDB" id="A0A1R1QIG5"/>
<evidence type="ECO:0000313" key="2">
    <source>
        <dbReference type="EMBL" id="OMI03995.1"/>
    </source>
</evidence>
<dbReference type="EMBL" id="MTJL01000027">
    <property type="protein sequence ID" value="OMI03995.1"/>
    <property type="molecule type" value="Genomic_DNA"/>
</dbReference>
<sequence>MEFNIRKMENKDIRQVQQVAKASWNHTYEGMIPIDVQEKFLQKAYNNERMQQRLAHSLILVSEADGKIIGFANCSFVREGGEANLAAIYLYPEYQGKGIGTALLEEGIKHLEGVKKLFVEVEKDNRNGKHFYQAKGFEDVSEYEEDFEGHILKTVRMILNV</sequence>
<dbReference type="SUPFAM" id="SSF55729">
    <property type="entry name" value="Acyl-CoA N-acyltransferases (Nat)"/>
    <property type="match status" value="1"/>
</dbReference>
<accession>A0A1R1S026</accession>
<organism evidence="2 3">
    <name type="scientific">Bacillus swezeyi</name>
    <dbReference type="NCBI Taxonomy" id="1925020"/>
    <lineage>
        <taxon>Bacteria</taxon>
        <taxon>Bacillati</taxon>
        <taxon>Bacillota</taxon>
        <taxon>Bacilli</taxon>
        <taxon>Bacillales</taxon>
        <taxon>Bacillaceae</taxon>
        <taxon>Bacillus</taxon>
    </lineage>
</organism>
<dbReference type="Proteomes" id="UP000187367">
    <property type="component" value="Unassembled WGS sequence"/>
</dbReference>
<comment type="caution">
    <text evidence="2">The sequence shown here is derived from an EMBL/GenBank/DDBJ whole genome shotgun (WGS) entry which is preliminary data.</text>
</comment>
<dbReference type="GO" id="GO:0016747">
    <property type="term" value="F:acyltransferase activity, transferring groups other than amino-acyl groups"/>
    <property type="evidence" value="ECO:0007669"/>
    <property type="project" value="InterPro"/>
</dbReference>
<dbReference type="PANTHER" id="PTHR43617">
    <property type="entry name" value="L-AMINO ACID N-ACETYLTRANSFERASE"/>
    <property type="match status" value="1"/>
</dbReference>
<dbReference type="RefSeq" id="WP_076760795.1">
    <property type="nucleotide sequence ID" value="NZ_JARMMK010000003.1"/>
</dbReference>
<dbReference type="Gene3D" id="3.40.630.30">
    <property type="match status" value="1"/>
</dbReference>
<dbReference type="PROSITE" id="PS51186">
    <property type="entry name" value="GNAT"/>
    <property type="match status" value="1"/>
</dbReference>
<name>A0A1R1QIG5_9BACI</name>
<dbReference type="OrthoDB" id="794462at2"/>
<proteinExistence type="predicted"/>
<dbReference type="PANTHER" id="PTHR43617:SF22">
    <property type="entry name" value="L-AMINO ACID N-ACETYLTRANSFERASE AAAT"/>
    <property type="match status" value="1"/>
</dbReference>
<dbReference type="CDD" id="cd04301">
    <property type="entry name" value="NAT_SF"/>
    <property type="match status" value="1"/>
</dbReference>